<dbReference type="EMBL" id="CP004353">
    <property type="protein sequence ID" value="AHI23873.1"/>
    <property type="molecule type" value="Genomic_DNA"/>
</dbReference>
<dbReference type="KEGG" id="cvt:B843_12485"/>
<reference evidence="5 6" key="1">
    <citation type="submission" date="2013-02" db="EMBL/GenBank/DDBJ databases">
        <title>The complete genome sequence of Corynebacterium vitaeruminis DSM 20294.</title>
        <authorList>
            <person name="Ruckert C."/>
            <person name="Albersmeier A."/>
            <person name="Kalinowski J."/>
        </authorList>
    </citation>
    <scope>NUCLEOTIDE SEQUENCE [LARGE SCALE GENOMIC DNA]</scope>
    <source>
        <strain evidence="6">ATCC 10234</strain>
    </source>
</reference>
<sequence length="124" mass="13812">MDEQNAPLFRQIAALIEDLILEGRLAEGQRAPSMNELAEFHRINPATARRGLVLLAGQGILEKRRGVGMFVANSAGDLIRERRHREIAADYVAPLVDEAVKLDLSRADLHELLEKVASSRGLYR</sequence>
<dbReference type="GO" id="GO:0003700">
    <property type="term" value="F:DNA-binding transcription factor activity"/>
    <property type="evidence" value="ECO:0007669"/>
    <property type="project" value="InterPro"/>
</dbReference>
<keyword evidence="3" id="KW-0804">Transcription</keyword>
<keyword evidence="1" id="KW-0805">Transcription regulation</keyword>
<dbReference type="Proteomes" id="UP000019222">
    <property type="component" value="Chromosome"/>
</dbReference>
<protein>
    <submittedName>
        <fullName evidence="5">GntR family transcriptional regulator</fullName>
    </submittedName>
</protein>
<keyword evidence="2" id="KW-0238">DNA-binding</keyword>
<dbReference type="PATRIC" id="fig|1224164.3.peg.2521"/>
<evidence type="ECO:0000256" key="2">
    <source>
        <dbReference type="ARBA" id="ARBA00023125"/>
    </source>
</evidence>
<dbReference type="PANTHER" id="PTHR38445">
    <property type="entry name" value="HTH-TYPE TRANSCRIPTIONAL REPRESSOR YTRA"/>
    <property type="match status" value="1"/>
</dbReference>
<name>W5YBI0_9CORY</name>
<evidence type="ECO:0000256" key="1">
    <source>
        <dbReference type="ARBA" id="ARBA00023015"/>
    </source>
</evidence>
<dbReference type="HOGENOM" id="CLU_017584_10_0_11"/>
<dbReference type="Pfam" id="PF00392">
    <property type="entry name" value="GntR"/>
    <property type="match status" value="1"/>
</dbReference>
<dbReference type="STRING" id="1224164.B843_12485"/>
<evidence type="ECO:0000313" key="5">
    <source>
        <dbReference type="EMBL" id="AHI23873.1"/>
    </source>
</evidence>
<dbReference type="InterPro" id="IPR036388">
    <property type="entry name" value="WH-like_DNA-bd_sf"/>
</dbReference>
<dbReference type="CDD" id="cd07377">
    <property type="entry name" value="WHTH_GntR"/>
    <property type="match status" value="1"/>
</dbReference>
<dbReference type="InterPro" id="IPR000524">
    <property type="entry name" value="Tscrpt_reg_HTH_GntR"/>
</dbReference>
<evidence type="ECO:0000256" key="3">
    <source>
        <dbReference type="ARBA" id="ARBA00023163"/>
    </source>
</evidence>
<dbReference type="SMART" id="SM00345">
    <property type="entry name" value="HTH_GNTR"/>
    <property type="match status" value="1"/>
</dbReference>
<dbReference type="PANTHER" id="PTHR38445:SF10">
    <property type="entry name" value="GNTR-FAMILY TRANSCRIPTIONAL REGULATOR"/>
    <property type="match status" value="1"/>
</dbReference>
<accession>W5YBI0</accession>
<dbReference type="InterPro" id="IPR036390">
    <property type="entry name" value="WH_DNA-bd_sf"/>
</dbReference>
<dbReference type="RefSeq" id="WP_025253849.1">
    <property type="nucleotide sequence ID" value="NZ_CP004353.1"/>
</dbReference>
<gene>
    <name evidence="5" type="ORF">B843_12485</name>
</gene>
<dbReference type="eggNOG" id="COG1725">
    <property type="taxonomic scope" value="Bacteria"/>
</dbReference>
<evidence type="ECO:0000259" key="4">
    <source>
        <dbReference type="PROSITE" id="PS50949"/>
    </source>
</evidence>
<dbReference type="SUPFAM" id="SSF46785">
    <property type="entry name" value="Winged helix' DNA-binding domain"/>
    <property type="match status" value="1"/>
</dbReference>
<feature type="domain" description="HTH gntR-type" evidence="4">
    <location>
        <begin position="6"/>
        <end position="74"/>
    </location>
</feature>
<keyword evidence="6" id="KW-1185">Reference proteome</keyword>
<dbReference type="PROSITE" id="PS50949">
    <property type="entry name" value="HTH_GNTR"/>
    <property type="match status" value="1"/>
</dbReference>
<evidence type="ECO:0000313" key="6">
    <source>
        <dbReference type="Proteomes" id="UP000019222"/>
    </source>
</evidence>
<dbReference type="Gene3D" id="1.10.10.10">
    <property type="entry name" value="Winged helix-like DNA-binding domain superfamily/Winged helix DNA-binding domain"/>
    <property type="match status" value="1"/>
</dbReference>
<dbReference type="GO" id="GO:0003677">
    <property type="term" value="F:DNA binding"/>
    <property type="evidence" value="ECO:0007669"/>
    <property type="project" value="UniProtKB-KW"/>
</dbReference>
<proteinExistence type="predicted"/>
<dbReference type="AlphaFoldDB" id="W5YBI0"/>
<organism evidence="5 6">
    <name type="scientific">Corynebacterium vitaeruminis DSM 20294</name>
    <dbReference type="NCBI Taxonomy" id="1224164"/>
    <lineage>
        <taxon>Bacteria</taxon>
        <taxon>Bacillati</taxon>
        <taxon>Actinomycetota</taxon>
        <taxon>Actinomycetes</taxon>
        <taxon>Mycobacteriales</taxon>
        <taxon>Corynebacteriaceae</taxon>
        <taxon>Corynebacterium</taxon>
    </lineage>
</organism>